<dbReference type="GO" id="GO:0005737">
    <property type="term" value="C:cytoplasm"/>
    <property type="evidence" value="ECO:0007669"/>
    <property type="project" value="TreeGrafter"/>
</dbReference>
<dbReference type="PRINTS" id="PR00081">
    <property type="entry name" value="GDHRDH"/>
</dbReference>
<proteinExistence type="predicted"/>
<sequence length="235" mass="25975">MNRLVVAGNGGIGLAMVKHLLKEYPEDGVFATYRRNLPELSDPNLRWIQMDAASDDSVKNALGRIQSLDWVINAAGFLHSHDHSPEKNIQQIDSTYFIEAMNSNALPSLLLAKYAFPLLRKSHHPMFTAISAKVGSISDNRLGGWYSYRASKAALNMIIKTLSIEWGRTLPKATVLALHPGTTDTHLSEPFQRNVPEGKLFTPERVARDLIAVIESAEPSQSGLLLAYDGSVIPW</sequence>
<dbReference type="PANTHER" id="PTHR43544">
    <property type="entry name" value="SHORT-CHAIN DEHYDROGENASE/REDUCTASE"/>
    <property type="match status" value="1"/>
</dbReference>
<dbReference type="PANTHER" id="PTHR43544:SF12">
    <property type="entry name" value="NAD(P)-BINDING ROSSMANN-FOLD SUPERFAMILY PROTEIN"/>
    <property type="match status" value="1"/>
</dbReference>
<evidence type="ECO:0000313" key="2">
    <source>
        <dbReference type="Proteomes" id="UP001156690"/>
    </source>
</evidence>
<keyword evidence="2" id="KW-1185">Reference proteome</keyword>
<dbReference type="Pfam" id="PF00106">
    <property type="entry name" value="adh_short"/>
    <property type="match status" value="1"/>
</dbReference>
<dbReference type="EMBL" id="BSNX01000075">
    <property type="protein sequence ID" value="GLQ75669.1"/>
    <property type="molecule type" value="Genomic_DNA"/>
</dbReference>
<dbReference type="Gene3D" id="3.40.50.720">
    <property type="entry name" value="NAD(P)-binding Rossmann-like Domain"/>
    <property type="match status" value="1"/>
</dbReference>
<name>A0AAV5NYS2_9VIBR</name>
<reference evidence="2" key="1">
    <citation type="journal article" date="2019" name="Int. J. Syst. Evol. Microbiol.">
        <title>The Global Catalogue of Microorganisms (GCM) 10K type strain sequencing project: providing services to taxonomists for standard genome sequencing and annotation.</title>
        <authorList>
            <consortium name="The Broad Institute Genomics Platform"/>
            <consortium name="The Broad Institute Genome Sequencing Center for Infectious Disease"/>
            <person name="Wu L."/>
            <person name="Ma J."/>
        </authorList>
    </citation>
    <scope>NUCLEOTIDE SEQUENCE [LARGE SCALE GENOMIC DNA]</scope>
    <source>
        <strain evidence="2">NBRC 15640</strain>
    </source>
</reference>
<dbReference type="InterPro" id="IPR051468">
    <property type="entry name" value="Fungal_SecMetab_SDRs"/>
</dbReference>
<dbReference type="RefSeq" id="WP_126609876.1">
    <property type="nucleotide sequence ID" value="NZ_AP025145.1"/>
</dbReference>
<comment type="caution">
    <text evidence="1">The sequence shown here is derived from an EMBL/GenBank/DDBJ whole genome shotgun (WGS) entry which is preliminary data.</text>
</comment>
<gene>
    <name evidence="1" type="ORF">GCM10007932_50320</name>
</gene>
<dbReference type="GO" id="GO:0016491">
    <property type="term" value="F:oxidoreductase activity"/>
    <property type="evidence" value="ECO:0007669"/>
    <property type="project" value="TreeGrafter"/>
</dbReference>
<protein>
    <submittedName>
        <fullName evidence="1">SDR family oxidoreductase</fullName>
    </submittedName>
</protein>
<dbReference type="Proteomes" id="UP001156690">
    <property type="component" value="Unassembled WGS sequence"/>
</dbReference>
<evidence type="ECO:0000313" key="1">
    <source>
        <dbReference type="EMBL" id="GLQ75669.1"/>
    </source>
</evidence>
<dbReference type="CDD" id="cd05325">
    <property type="entry name" value="carb_red_sniffer_like_SDR_c"/>
    <property type="match status" value="1"/>
</dbReference>
<organism evidence="1 2">
    <name type="scientific">Vibrio penaeicida</name>
    <dbReference type="NCBI Taxonomy" id="104609"/>
    <lineage>
        <taxon>Bacteria</taxon>
        <taxon>Pseudomonadati</taxon>
        <taxon>Pseudomonadota</taxon>
        <taxon>Gammaproteobacteria</taxon>
        <taxon>Vibrionales</taxon>
        <taxon>Vibrionaceae</taxon>
        <taxon>Vibrio</taxon>
    </lineage>
</organism>
<dbReference type="AlphaFoldDB" id="A0AAV5NYS2"/>
<accession>A0AAV5NYS2</accession>
<dbReference type="InterPro" id="IPR036291">
    <property type="entry name" value="NAD(P)-bd_dom_sf"/>
</dbReference>
<dbReference type="SUPFAM" id="SSF51735">
    <property type="entry name" value="NAD(P)-binding Rossmann-fold domains"/>
    <property type="match status" value="1"/>
</dbReference>
<dbReference type="InterPro" id="IPR002347">
    <property type="entry name" value="SDR_fam"/>
</dbReference>
<dbReference type="NCBIfam" id="NF006532">
    <property type="entry name" value="PRK09009.1"/>
    <property type="match status" value="1"/>
</dbReference>